<dbReference type="InterPro" id="IPR036465">
    <property type="entry name" value="vWFA_dom_sf"/>
</dbReference>
<organism evidence="1">
    <name type="scientific">marine sediment metagenome</name>
    <dbReference type="NCBI Taxonomy" id="412755"/>
    <lineage>
        <taxon>unclassified sequences</taxon>
        <taxon>metagenomes</taxon>
        <taxon>ecological metagenomes</taxon>
    </lineage>
</organism>
<evidence type="ECO:0000313" key="1">
    <source>
        <dbReference type="EMBL" id="KKK95544.1"/>
    </source>
</evidence>
<gene>
    <name evidence="1" type="ORF">LCGC14_2671740</name>
</gene>
<feature type="non-terminal residue" evidence="1">
    <location>
        <position position="149"/>
    </location>
</feature>
<dbReference type="AlphaFoldDB" id="A0A0F9BYW8"/>
<dbReference type="SUPFAM" id="SSF53300">
    <property type="entry name" value="vWA-like"/>
    <property type="match status" value="1"/>
</dbReference>
<dbReference type="EMBL" id="LAZR01046865">
    <property type="protein sequence ID" value="KKK95544.1"/>
    <property type="molecule type" value="Genomic_DNA"/>
</dbReference>
<comment type="caution">
    <text evidence="1">The sequence shown here is derived from an EMBL/GenBank/DDBJ whole genome shotgun (WGS) entry which is preliminary data.</text>
</comment>
<proteinExistence type="predicted"/>
<name>A0A0F9BYW8_9ZZZZ</name>
<dbReference type="Gene3D" id="3.40.50.410">
    <property type="entry name" value="von Willebrand factor, type A domain"/>
    <property type="match status" value="1"/>
</dbReference>
<protein>
    <recommendedName>
        <fullName evidence="2">VWFA domain-containing protein</fullName>
    </recommendedName>
</protein>
<evidence type="ECO:0008006" key="2">
    <source>
        <dbReference type="Google" id="ProtNLM"/>
    </source>
</evidence>
<accession>A0A0F9BYW8</accession>
<reference evidence="1" key="1">
    <citation type="journal article" date="2015" name="Nature">
        <title>Complex archaea that bridge the gap between prokaryotes and eukaryotes.</title>
        <authorList>
            <person name="Spang A."/>
            <person name="Saw J.H."/>
            <person name="Jorgensen S.L."/>
            <person name="Zaremba-Niedzwiedzka K."/>
            <person name="Martijn J."/>
            <person name="Lind A.E."/>
            <person name="van Eijk R."/>
            <person name="Schleper C."/>
            <person name="Guy L."/>
            <person name="Ettema T.J."/>
        </authorList>
    </citation>
    <scope>NUCLEOTIDE SEQUENCE</scope>
</reference>
<sequence>MSSDNLQNHNLPKGTYGYSATKLDDLGASQYTLITLVVDVSPSVTAYITQLEEAIKKIVEGCGHKNNPYADNMLIRIVSFAHDVQEVHGFKLPSECEIDSYTGCLRVRHSTSLYDAAYNAIAATTDYSSKMSNWDFTVNGLVVLLTDGE</sequence>